<sequence length="220" mass="24727">MGSEGGEMRGCEEEKGGGDGLKLAQGLSAIVPVLITPQVKKGKKLFDIESTERVDKLEMTGFKQNRKYHLNKSLEKSRIKKRQDSFNYSYKSSSPTKKNILENLKLPTLNPTPQNPSKSSTTQNHLPTHLSDPPSHPKPIKDPRYLRIKKDFRNQLSLSLKSNNSKRSSMPTSKHNSFICSAMDPHLMSLFPTDAKGKPYVSPVTKNPLRMKSSQNKNHL</sequence>
<organism evidence="2 3">
    <name type="scientific">Euplotes crassus</name>
    <dbReference type="NCBI Taxonomy" id="5936"/>
    <lineage>
        <taxon>Eukaryota</taxon>
        <taxon>Sar</taxon>
        <taxon>Alveolata</taxon>
        <taxon>Ciliophora</taxon>
        <taxon>Intramacronucleata</taxon>
        <taxon>Spirotrichea</taxon>
        <taxon>Hypotrichia</taxon>
        <taxon>Euplotida</taxon>
        <taxon>Euplotidae</taxon>
        <taxon>Moneuplotes</taxon>
    </lineage>
</organism>
<keyword evidence="3" id="KW-1185">Reference proteome</keyword>
<name>A0AAD2CWQ6_EUPCR</name>
<accession>A0AAD2CWQ6</accession>
<dbReference type="Proteomes" id="UP001295684">
    <property type="component" value="Unassembled WGS sequence"/>
</dbReference>
<comment type="caution">
    <text evidence="2">The sequence shown here is derived from an EMBL/GenBank/DDBJ whole genome shotgun (WGS) entry which is preliminary data.</text>
</comment>
<protein>
    <submittedName>
        <fullName evidence="2">Uncharacterized protein</fullName>
    </submittedName>
</protein>
<dbReference type="AlphaFoldDB" id="A0AAD2CWQ6"/>
<evidence type="ECO:0000313" key="2">
    <source>
        <dbReference type="EMBL" id="CAI2372997.1"/>
    </source>
</evidence>
<gene>
    <name evidence="2" type="ORF">ECRASSUSDP1_LOCUS14334</name>
</gene>
<dbReference type="EMBL" id="CAMPGE010014319">
    <property type="protein sequence ID" value="CAI2372997.1"/>
    <property type="molecule type" value="Genomic_DNA"/>
</dbReference>
<feature type="compositionally biased region" description="Polar residues" evidence="1">
    <location>
        <begin position="109"/>
        <end position="126"/>
    </location>
</feature>
<proteinExistence type="predicted"/>
<reference evidence="2" key="1">
    <citation type="submission" date="2023-07" db="EMBL/GenBank/DDBJ databases">
        <authorList>
            <consortium name="AG Swart"/>
            <person name="Singh M."/>
            <person name="Singh A."/>
            <person name="Seah K."/>
            <person name="Emmerich C."/>
        </authorList>
    </citation>
    <scope>NUCLEOTIDE SEQUENCE</scope>
    <source>
        <strain evidence="2">DP1</strain>
    </source>
</reference>
<feature type="region of interest" description="Disordered" evidence="1">
    <location>
        <begin position="106"/>
        <end position="142"/>
    </location>
</feature>
<evidence type="ECO:0000313" key="3">
    <source>
        <dbReference type="Proteomes" id="UP001295684"/>
    </source>
</evidence>
<evidence type="ECO:0000256" key="1">
    <source>
        <dbReference type="SAM" id="MobiDB-lite"/>
    </source>
</evidence>